<keyword evidence="4 7" id="KW-1133">Transmembrane helix</keyword>
<dbReference type="InterPro" id="IPR023271">
    <property type="entry name" value="Aquaporin-like"/>
</dbReference>
<dbReference type="Gene3D" id="1.20.1080.10">
    <property type="entry name" value="Glycerol uptake facilitator protein"/>
    <property type="match status" value="1"/>
</dbReference>
<evidence type="ECO:0000256" key="3">
    <source>
        <dbReference type="ARBA" id="ARBA00022692"/>
    </source>
</evidence>
<keyword evidence="2 6" id="KW-0813">Transport</keyword>
<protein>
    <submittedName>
        <fullName evidence="8">Aquaporin NIP1-1</fullName>
    </submittedName>
</protein>
<dbReference type="GO" id="GO:0016020">
    <property type="term" value="C:membrane"/>
    <property type="evidence" value="ECO:0007669"/>
    <property type="project" value="UniProtKB-SubCell"/>
</dbReference>
<dbReference type="Proteomes" id="UP000236161">
    <property type="component" value="Unassembled WGS sequence"/>
</dbReference>
<feature type="transmembrane region" description="Helical" evidence="7">
    <location>
        <begin position="20"/>
        <end position="45"/>
    </location>
</feature>
<dbReference type="PANTHER" id="PTHR45724:SF21">
    <property type="entry name" value="MAJOR INTRINSIC PROTEIN"/>
    <property type="match status" value="1"/>
</dbReference>
<name>A0A2I0AC58_9ASPA</name>
<evidence type="ECO:0000313" key="9">
    <source>
        <dbReference type="Proteomes" id="UP000236161"/>
    </source>
</evidence>
<evidence type="ECO:0000256" key="7">
    <source>
        <dbReference type="SAM" id="Phobius"/>
    </source>
</evidence>
<gene>
    <name evidence="8" type="primary">NIP1-1</name>
    <name evidence="8" type="ORF">AXF42_Ash009867</name>
</gene>
<dbReference type="Pfam" id="PF00230">
    <property type="entry name" value="MIP"/>
    <property type="match status" value="1"/>
</dbReference>
<feature type="transmembrane region" description="Helical" evidence="7">
    <location>
        <begin position="66"/>
        <end position="86"/>
    </location>
</feature>
<dbReference type="OrthoDB" id="3222at2759"/>
<evidence type="ECO:0000256" key="6">
    <source>
        <dbReference type="RuleBase" id="RU000477"/>
    </source>
</evidence>
<comment type="similarity">
    <text evidence="6">Belongs to the MIP/aquaporin (TC 1.A.8) family.</text>
</comment>
<dbReference type="InterPro" id="IPR022357">
    <property type="entry name" value="MIP_CS"/>
</dbReference>
<dbReference type="STRING" id="1088818.A0A2I0AC58"/>
<evidence type="ECO:0000256" key="2">
    <source>
        <dbReference type="ARBA" id="ARBA00022448"/>
    </source>
</evidence>
<dbReference type="EMBL" id="KZ451999">
    <property type="protein sequence ID" value="PKA53137.1"/>
    <property type="molecule type" value="Genomic_DNA"/>
</dbReference>
<reference evidence="8 9" key="1">
    <citation type="journal article" date="2017" name="Nature">
        <title>The Apostasia genome and the evolution of orchids.</title>
        <authorList>
            <person name="Zhang G.Q."/>
            <person name="Liu K.W."/>
            <person name="Li Z."/>
            <person name="Lohaus R."/>
            <person name="Hsiao Y.Y."/>
            <person name="Niu S.C."/>
            <person name="Wang J.Y."/>
            <person name="Lin Y.C."/>
            <person name="Xu Q."/>
            <person name="Chen L.J."/>
            <person name="Yoshida K."/>
            <person name="Fujiwara S."/>
            <person name="Wang Z.W."/>
            <person name="Zhang Y.Q."/>
            <person name="Mitsuda N."/>
            <person name="Wang M."/>
            <person name="Liu G.H."/>
            <person name="Pecoraro L."/>
            <person name="Huang H.X."/>
            <person name="Xiao X.J."/>
            <person name="Lin M."/>
            <person name="Wu X.Y."/>
            <person name="Wu W.L."/>
            <person name="Chen Y.Y."/>
            <person name="Chang S.B."/>
            <person name="Sakamoto S."/>
            <person name="Ohme-Takagi M."/>
            <person name="Yagi M."/>
            <person name="Zeng S.J."/>
            <person name="Shen C.Y."/>
            <person name="Yeh C.M."/>
            <person name="Luo Y.B."/>
            <person name="Tsai W.C."/>
            <person name="Van de Peer Y."/>
            <person name="Liu Z.J."/>
        </authorList>
    </citation>
    <scope>NUCLEOTIDE SEQUENCE [LARGE SCALE GENOMIC DNA]</scope>
    <source>
        <strain evidence="9">cv. Shenzhen</strain>
        <tissue evidence="8">Stem</tissue>
    </source>
</reference>
<keyword evidence="9" id="KW-1185">Reference proteome</keyword>
<dbReference type="GO" id="GO:0015267">
    <property type="term" value="F:channel activity"/>
    <property type="evidence" value="ECO:0007669"/>
    <property type="project" value="InterPro"/>
</dbReference>
<feature type="transmembrane region" description="Helical" evidence="7">
    <location>
        <begin position="137"/>
        <end position="159"/>
    </location>
</feature>
<evidence type="ECO:0000256" key="4">
    <source>
        <dbReference type="ARBA" id="ARBA00022989"/>
    </source>
</evidence>
<evidence type="ECO:0000313" key="8">
    <source>
        <dbReference type="EMBL" id="PKA53137.1"/>
    </source>
</evidence>
<dbReference type="InterPro" id="IPR034294">
    <property type="entry name" value="Aquaporin_transptr"/>
</dbReference>
<dbReference type="SUPFAM" id="SSF81338">
    <property type="entry name" value="Aquaporin-like"/>
    <property type="match status" value="1"/>
</dbReference>
<dbReference type="PANTHER" id="PTHR45724">
    <property type="entry name" value="AQUAPORIN NIP2-1"/>
    <property type="match status" value="1"/>
</dbReference>
<keyword evidence="3 6" id="KW-0812">Transmembrane</keyword>
<dbReference type="PRINTS" id="PR00783">
    <property type="entry name" value="MINTRINSICP"/>
</dbReference>
<keyword evidence="5 7" id="KW-0472">Membrane</keyword>
<feature type="transmembrane region" description="Helical" evidence="7">
    <location>
        <begin position="179"/>
        <end position="199"/>
    </location>
</feature>
<evidence type="ECO:0000256" key="5">
    <source>
        <dbReference type="ARBA" id="ARBA00023136"/>
    </source>
</evidence>
<sequence length="276" mass="29865">MFVGMGSILILEEEGELSYVGVALTWAAVVAANIYAVGHISGAHINPAITFAFALAGQLPWKNVQFYVLAELAGSIMASLMLRWLFDGEDLNILLTLPVGPNPASDLKVAALETIFTFIYAFTSCGSRSDPRGNKEMGGLAVGASIFFAAIITGKITGTSLNPARTLGPAIVIGNFKKIWIYILSPLIGSITAVSLYFLHLMPKNLDKKNAAKTEVSNASTMFNSPNPILLDNTKRLCKNLILHKGSTLASLTLTWIFDRKDAHFADGSYWIEHQE</sequence>
<comment type="subcellular location">
    <subcellularLocation>
        <location evidence="1">Membrane</location>
        <topology evidence="1">Multi-pass membrane protein</topology>
    </subcellularLocation>
</comment>
<dbReference type="PROSITE" id="PS00221">
    <property type="entry name" value="MIP"/>
    <property type="match status" value="1"/>
</dbReference>
<evidence type="ECO:0000256" key="1">
    <source>
        <dbReference type="ARBA" id="ARBA00004141"/>
    </source>
</evidence>
<dbReference type="InterPro" id="IPR000425">
    <property type="entry name" value="MIP"/>
</dbReference>
<accession>A0A2I0AC58</accession>
<proteinExistence type="inferred from homology"/>
<dbReference type="AlphaFoldDB" id="A0A2I0AC58"/>
<organism evidence="8 9">
    <name type="scientific">Apostasia shenzhenica</name>
    <dbReference type="NCBI Taxonomy" id="1088818"/>
    <lineage>
        <taxon>Eukaryota</taxon>
        <taxon>Viridiplantae</taxon>
        <taxon>Streptophyta</taxon>
        <taxon>Embryophyta</taxon>
        <taxon>Tracheophyta</taxon>
        <taxon>Spermatophyta</taxon>
        <taxon>Magnoliopsida</taxon>
        <taxon>Liliopsida</taxon>
        <taxon>Asparagales</taxon>
        <taxon>Orchidaceae</taxon>
        <taxon>Apostasioideae</taxon>
        <taxon>Apostasia</taxon>
    </lineage>
</organism>